<dbReference type="EMBL" id="JACHNU010000001">
    <property type="protein sequence ID" value="MBB4660718.1"/>
    <property type="molecule type" value="Genomic_DNA"/>
</dbReference>
<comment type="caution">
    <text evidence="2">The sequence shown here is derived from an EMBL/GenBank/DDBJ whole genome shotgun (WGS) entry which is preliminary data.</text>
</comment>
<name>A0A840I9D8_9ACTN</name>
<gene>
    <name evidence="2" type="ORF">BDZ31_000291</name>
</gene>
<dbReference type="SUPFAM" id="SSF51735">
    <property type="entry name" value="NAD(P)-binding Rossmann-fold domains"/>
    <property type="match status" value="1"/>
</dbReference>
<dbReference type="InterPro" id="IPR001509">
    <property type="entry name" value="Epimerase_deHydtase"/>
</dbReference>
<dbReference type="RefSeq" id="WP_183338279.1">
    <property type="nucleotide sequence ID" value="NZ_JACHNU010000001.1"/>
</dbReference>
<dbReference type="Proteomes" id="UP000585272">
    <property type="component" value="Unassembled WGS sequence"/>
</dbReference>
<evidence type="ECO:0000259" key="1">
    <source>
        <dbReference type="Pfam" id="PF01370"/>
    </source>
</evidence>
<proteinExistence type="predicted"/>
<dbReference type="InterPro" id="IPR051783">
    <property type="entry name" value="NAD(P)-dependent_oxidoreduct"/>
</dbReference>
<dbReference type="GO" id="GO:0005737">
    <property type="term" value="C:cytoplasm"/>
    <property type="evidence" value="ECO:0007669"/>
    <property type="project" value="TreeGrafter"/>
</dbReference>
<organism evidence="2 3">
    <name type="scientific">Conexibacter arvalis</name>
    <dbReference type="NCBI Taxonomy" id="912552"/>
    <lineage>
        <taxon>Bacteria</taxon>
        <taxon>Bacillati</taxon>
        <taxon>Actinomycetota</taxon>
        <taxon>Thermoleophilia</taxon>
        <taxon>Solirubrobacterales</taxon>
        <taxon>Conexibacteraceae</taxon>
        <taxon>Conexibacter</taxon>
    </lineage>
</organism>
<keyword evidence="3" id="KW-1185">Reference proteome</keyword>
<evidence type="ECO:0000313" key="2">
    <source>
        <dbReference type="EMBL" id="MBB4660718.1"/>
    </source>
</evidence>
<accession>A0A840I9D8</accession>
<dbReference type="AlphaFoldDB" id="A0A840I9D8"/>
<dbReference type="PANTHER" id="PTHR48079:SF6">
    <property type="entry name" value="NAD(P)-BINDING DOMAIN-CONTAINING PROTEIN-RELATED"/>
    <property type="match status" value="1"/>
</dbReference>
<protein>
    <submittedName>
        <fullName evidence="2">Nucleoside-diphosphate-sugar epimerase</fullName>
    </submittedName>
</protein>
<evidence type="ECO:0000313" key="3">
    <source>
        <dbReference type="Proteomes" id="UP000585272"/>
    </source>
</evidence>
<dbReference type="InterPro" id="IPR036291">
    <property type="entry name" value="NAD(P)-bd_dom_sf"/>
</dbReference>
<sequence>MRVFLAGATGAIGRPLVRRLLAAGHAVVGTTRTQGRAAALRAAGAEAVVLDALDAAALRRAVLDARPEVVLNELTDLSAPLNPRRYAQWLESTQRLRTESTATLLDAGREAGARRIVVQSVCFVTAQRGPWVLDEDAPLDDAAPELTEPVAAMERMVVDADGIEGLVLRYGWFYGPGTSIGPGGQHAEMVRRRRLPIIGAGDGRWSFVHVDDAAAATVLALDAGGRGVLNVVDDEPAPQREWVPELARAIGAPPPRTVPAWLARAVGGELIVRTGTTMRGASNARARERLGWRPGRPSWREGFAETFAERAAANV</sequence>
<dbReference type="PANTHER" id="PTHR48079">
    <property type="entry name" value="PROTEIN YEEZ"/>
    <property type="match status" value="1"/>
</dbReference>
<feature type="domain" description="NAD-dependent epimerase/dehydratase" evidence="1">
    <location>
        <begin position="3"/>
        <end position="224"/>
    </location>
</feature>
<reference evidence="2 3" key="1">
    <citation type="submission" date="2020-08" db="EMBL/GenBank/DDBJ databases">
        <title>Genomic Encyclopedia of Archaeal and Bacterial Type Strains, Phase II (KMG-II): from individual species to whole genera.</title>
        <authorList>
            <person name="Goeker M."/>
        </authorList>
    </citation>
    <scope>NUCLEOTIDE SEQUENCE [LARGE SCALE GENOMIC DNA]</scope>
    <source>
        <strain evidence="2 3">DSM 23288</strain>
    </source>
</reference>
<dbReference type="GO" id="GO:0004029">
    <property type="term" value="F:aldehyde dehydrogenase (NAD+) activity"/>
    <property type="evidence" value="ECO:0007669"/>
    <property type="project" value="TreeGrafter"/>
</dbReference>
<dbReference type="Pfam" id="PF01370">
    <property type="entry name" value="Epimerase"/>
    <property type="match status" value="1"/>
</dbReference>
<dbReference type="Gene3D" id="3.40.50.720">
    <property type="entry name" value="NAD(P)-binding Rossmann-like Domain"/>
    <property type="match status" value="1"/>
</dbReference>